<dbReference type="InterPro" id="IPR006027">
    <property type="entry name" value="NusB_RsmB_TIM44"/>
</dbReference>
<reference evidence="8 9" key="1">
    <citation type="journal article" date="2016" name="Nat. Commun.">
        <title>Thousands of microbial genomes shed light on interconnected biogeochemical processes in an aquifer system.</title>
        <authorList>
            <person name="Anantharaman K."/>
            <person name="Brown C.T."/>
            <person name="Hug L.A."/>
            <person name="Sharon I."/>
            <person name="Castelle C.J."/>
            <person name="Probst A.J."/>
            <person name="Thomas B.C."/>
            <person name="Singh A."/>
            <person name="Wilkins M.J."/>
            <person name="Karaoz U."/>
            <person name="Brodie E.L."/>
            <person name="Williams K.H."/>
            <person name="Hubbard S.S."/>
            <person name="Banfield J.F."/>
        </authorList>
    </citation>
    <scope>NUCLEOTIDE SEQUENCE [LARGE SCALE GENOMIC DNA]</scope>
</reference>
<evidence type="ECO:0000313" key="8">
    <source>
        <dbReference type="EMBL" id="OGY72313.1"/>
    </source>
</evidence>
<dbReference type="EMBL" id="MHJU01000038">
    <property type="protein sequence ID" value="OGY72313.1"/>
    <property type="molecule type" value="Genomic_DNA"/>
</dbReference>
<evidence type="ECO:0000256" key="2">
    <source>
        <dbReference type="ARBA" id="ARBA00022814"/>
    </source>
</evidence>
<protein>
    <recommendedName>
        <fullName evidence="6">Transcription antitermination protein NusB</fullName>
    </recommendedName>
    <alternativeName>
        <fullName evidence="6">Antitermination factor NusB</fullName>
    </alternativeName>
</protein>
<keyword evidence="4 6" id="KW-0805">Transcription regulation</keyword>
<dbReference type="NCBIfam" id="TIGR01951">
    <property type="entry name" value="nusB"/>
    <property type="match status" value="1"/>
</dbReference>
<evidence type="ECO:0000256" key="6">
    <source>
        <dbReference type="HAMAP-Rule" id="MF_00073"/>
    </source>
</evidence>
<dbReference type="HAMAP" id="MF_00073">
    <property type="entry name" value="NusB"/>
    <property type="match status" value="1"/>
</dbReference>
<keyword evidence="5 6" id="KW-0804">Transcription</keyword>
<dbReference type="Gene3D" id="1.10.940.10">
    <property type="entry name" value="NusB-like"/>
    <property type="match status" value="1"/>
</dbReference>
<evidence type="ECO:0000256" key="5">
    <source>
        <dbReference type="ARBA" id="ARBA00023163"/>
    </source>
</evidence>
<dbReference type="InterPro" id="IPR035926">
    <property type="entry name" value="NusB-like_sf"/>
</dbReference>
<dbReference type="GO" id="GO:0003723">
    <property type="term" value="F:RNA binding"/>
    <property type="evidence" value="ECO:0007669"/>
    <property type="project" value="UniProtKB-UniRule"/>
</dbReference>
<evidence type="ECO:0000256" key="3">
    <source>
        <dbReference type="ARBA" id="ARBA00022884"/>
    </source>
</evidence>
<keyword evidence="3 6" id="KW-0694">RNA-binding</keyword>
<dbReference type="Pfam" id="PF01029">
    <property type="entry name" value="NusB"/>
    <property type="match status" value="1"/>
</dbReference>
<dbReference type="Proteomes" id="UP000178315">
    <property type="component" value="Unassembled WGS sequence"/>
</dbReference>
<feature type="domain" description="NusB/RsmB/TIM44" evidence="7">
    <location>
        <begin position="4"/>
        <end position="133"/>
    </location>
</feature>
<evidence type="ECO:0000259" key="7">
    <source>
        <dbReference type="Pfam" id="PF01029"/>
    </source>
</evidence>
<keyword evidence="2 6" id="KW-0889">Transcription antitermination</keyword>
<dbReference type="GO" id="GO:0031564">
    <property type="term" value="P:transcription antitermination"/>
    <property type="evidence" value="ECO:0007669"/>
    <property type="project" value="UniProtKB-KW"/>
</dbReference>
<dbReference type="PANTHER" id="PTHR11078:SF3">
    <property type="entry name" value="ANTITERMINATION NUSB DOMAIN-CONTAINING PROTEIN"/>
    <property type="match status" value="1"/>
</dbReference>
<accession>A0A1G2A5Y8</accession>
<name>A0A1G2A5Y8_9BACT</name>
<dbReference type="GO" id="GO:0005829">
    <property type="term" value="C:cytosol"/>
    <property type="evidence" value="ECO:0007669"/>
    <property type="project" value="TreeGrafter"/>
</dbReference>
<evidence type="ECO:0000313" key="9">
    <source>
        <dbReference type="Proteomes" id="UP000178315"/>
    </source>
</evidence>
<organism evidence="8 9">
    <name type="scientific">Candidatus Jacksonbacteria bacterium RIFCSPLOWO2_02_FULL_44_20</name>
    <dbReference type="NCBI Taxonomy" id="1798460"/>
    <lineage>
        <taxon>Bacteria</taxon>
        <taxon>Candidatus Jacksoniibacteriota</taxon>
    </lineage>
</organism>
<gene>
    <name evidence="6" type="primary">nusB</name>
    <name evidence="8" type="ORF">A3H61_00775</name>
</gene>
<dbReference type="InterPro" id="IPR011605">
    <property type="entry name" value="NusB_fam"/>
</dbReference>
<evidence type="ECO:0000256" key="4">
    <source>
        <dbReference type="ARBA" id="ARBA00023015"/>
    </source>
</evidence>
<dbReference type="AlphaFoldDB" id="A0A1G2A5Y8"/>
<comment type="function">
    <text evidence="6">Involved in transcription antitermination. Required for transcription of ribosomal RNA (rRNA) genes. Binds specifically to the boxA antiterminator sequence of the ribosomal RNA (rrn) operons.</text>
</comment>
<comment type="caution">
    <text evidence="8">The sequence shown here is derived from an EMBL/GenBank/DDBJ whole genome shotgun (WGS) entry which is preliminary data.</text>
</comment>
<dbReference type="SUPFAM" id="SSF48013">
    <property type="entry name" value="NusB-like"/>
    <property type="match status" value="1"/>
</dbReference>
<comment type="similarity">
    <text evidence="1 6">Belongs to the NusB family.</text>
</comment>
<proteinExistence type="inferred from homology"/>
<evidence type="ECO:0000256" key="1">
    <source>
        <dbReference type="ARBA" id="ARBA00005952"/>
    </source>
</evidence>
<sequence>MYRHRSRAITLEVLFIWDFNGEDTENLHFYIDYLSSLHRQDGSFDLNFVESFASGVIEHKVSLDEFINKYTTDWPSERLAILDRSLLRMAIYELMHKREVPPKVAINEALELAKEYSGEPSQKFVSGVLGAIYDEYFKQNERPLPA</sequence>
<dbReference type="GO" id="GO:0006353">
    <property type="term" value="P:DNA-templated transcription termination"/>
    <property type="evidence" value="ECO:0007669"/>
    <property type="project" value="UniProtKB-UniRule"/>
</dbReference>
<dbReference type="PANTHER" id="PTHR11078">
    <property type="entry name" value="N UTILIZATION SUBSTANCE PROTEIN B-RELATED"/>
    <property type="match status" value="1"/>
</dbReference>